<keyword evidence="2" id="KW-1185">Reference proteome</keyword>
<accession>J9D2D5</accession>
<sequence>MISTEYKQYISLQTVNKSISKDIQDRIKQLERNREADTNKKTQENKFKYGYGCNKQHNKNISADINNRISILMRCYERKTIKKTRLVKKLNISLSFMQVLEEIVNEQKIFLEYSGKQKHYVYANIYGFVANRHN</sequence>
<name>J9D2D5_EDHAE</name>
<reference evidence="2" key="2">
    <citation type="submission" date="2015-07" db="EMBL/GenBank/DDBJ databases">
        <title>Contrasting host-pathogen interactions and genome evolution in two generalist and specialist microsporidian pathogens of mosquitoes.</title>
        <authorList>
            <consortium name="The Broad Institute Genomics Platform"/>
            <consortium name="The Broad Institute Genome Sequencing Center for Infectious Disease"/>
            <person name="Cuomo C.A."/>
            <person name="Sanscrainte N.D."/>
            <person name="Goldberg J.M."/>
            <person name="Heiman D."/>
            <person name="Young S."/>
            <person name="Zeng Q."/>
            <person name="Becnel J.J."/>
            <person name="Birren B.W."/>
        </authorList>
    </citation>
    <scope>NUCLEOTIDE SEQUENCE [LARGE SCALE GENOMIC DNA]</scope>
    <source>
        <strain evidence="2">USNM 41457</strain>
    </source>
</reference>
<dbReference type="AlphaFoldDB" id="J9D2D5"/>
<evidence type="ECO:0000313" key="1">
    <source>
        <dbReference type="EMBL" id="EJW01739.1"/>
    </source>
</evidence>
<proteinExistence type="predicted"/>
<reference evidence="1 2" key="1">
    <citation type="submission" date="2011-08" db="EMBL/GenBank/DDBJ databases">
        <authorList>
            <person name="Liu Z.J."/>
            <person name="Shi F.L."/>
            <person name="Lu J.Q."/>
            <person name="Li M."/>
            <person name="Wang Z.L."/>
        </authorList>
    </citation>
    <scope>NUCLEOTIDE SEQUENCE [LARGE SCALE GENOMIC DNA]</scope>
    <source>
        <strain evidence="1 2">USNM 41457</strain>
    </source>
</reference>
<comment type="caution">
    <text evidence="1">The sequence shown here is derived from an EMBL/GenBank/DDBJ whole genome shotgun (WGS) entry which is preliminary data.</text>
</comment>
<protein>
    <submittedName>
        <fullName evidence="1">Uncharacterized protein</fullName>
    </submittedName>
</protein>
<dbReference type="Proteomes" id="UP000003163">
    <property type="component" value="Unassembled WGS sequence"/>
</dbReference>
<dbReference type="InParanoid" id="J9D2D5"/>
<organism evidence="1 2">
    <name type="scientific">Edhazardia aedis (strain USNM 41457)</name>
    <name type="common">Microsporidian parasite</name>
    <dbReference type="NCBI Taxonomy" id="1003232"/>
    <lineage>
        <taxon>Eukaryota</taxon>
        <taxon>Fungi</taxon>
        <taxon>Fungi incertae sedis</taxon>
        <taxon>Microsporidia</taxon>
        <taxon>Edhazardia</taxon>
    </lineage>
</organism>
<dbReference type="EMBL" id="AFBI03000117">
    <property type="protein sequence ID" value="EJW01739.1"/>
    <property type="molecule type" value="Genomic_DNA"/>
</dbReference>
<dbReference type="HOGENOM" id="CLU_1896178_0_0_1"/>
<dbReference type="VEuPathDB" id="MicrosporidiaDB:EDEG_03744"/>
<gene>
    <name evidence="1" type="ORF">EDEG_03744</name>
</gene>
<evidence type="ECO:0000313" key="2">
    <source>
        <dbReference type="Proteomes" id="UP000003163"/>
    </source>
</evidence>